<dbReference type="InterPro" id="IPR002110">
    <property type="entry name" value="Ankyrin_rpt"/>
</dbReference>
<evidence type="ECO:0000256" key="2">
    <source>
        <dbReference type="ARBA" id="ARBA00023043"/>
    </source>
</evidence>
<dbReference type="Gene3D" id="1.25.40.20">
    <property type="entry name" value="Ankyrin repeat-containing domain"/>
    <property type="match status" value="1"/>
</dbReference>
<gene>
    <name evidence="4" type="ORF">AS52_02718</name>
</gene>
<feature type="repeat" description="ANK" evidence="3">
    <location>
        <begin position="104"/>
        <end position="136"/>
    </location>
</feature>
<feature type="repeat" description="ANK" evidence="3">
    <location>
        <begin position="72"/>
        <end position="104"/>
    </location>
</feature>
<reference evidence="4 5" key="1">
    <citation type="submission" date="2015-01" db="EMBL/GenBank/DDBJ databases">
        <title>Genome sequence of bacillus megaterium Q3.</title>
        <authorList>
            <person name="Wang Y."/>
            <person name="Luo K."/>
            <person name="Bai L."/>
            <person name="Luo F."/>
        </authorList>
    </citation>
    <scope>NUCLEOTIDE SEQUENCE [LARGE SCALE GENOMIC DNA]</scope>
    <source>
        <strain evidence="4 5">Q3</strain>
    </source>
</reference>
<dbReference type="Proteomes" id="UP000036410">
    <property type="component" value="Chromosome"/>
</dbReference>
<feature type="repeat" description="ANK" evidence="3">
    <location>
        <begin position="41"/>
        <end position="70"/>
    </location>
</feature>
<accession>A0A806TR32</accession>
<dbReference type="AlphaFoldDB" id="A0A806TR32"/>
<dbReference type="PANTHER" id="PTHR24188">
    <property type="entry name" value="ANKYRIN REPEAT PROTEIN"/>
    <property type="match status" value="1"/>
</dbReference>
<dbReference type="PROSITE" id="PS50297">
    <property type="entry name" value="ANK_REP_REGION"/>
    <property type="match status" value="2"/>
</dbReference>
<organism evidence="4 5">
    <name type="scientific">Priestia megaterium Q3</name>
    <dbReference type="NCBI Taxonomy" id="1452722"/>
    <lineage>
        <taxon>Bacteria</taxon>
        <taxon>Bacillati</taxon>
        <taxon>Bacillota</taxon>
        <taxon>Bacilli</taxon>
        <taxon>Bacillales</taxon>
        <taxon>Bacillaceae</taxon>
        <taxon>Priestia</taxon>
    </lineage>
</organism>
<dbReference type="Pfam" id="PF12796">
    <property type="entry name" value="Ank_2"/>
    <property type="match status" value="1"/>
</dbReference>
<dbReference type="PANTHER" id="PTHR24188:SF29">
    <property type="entry name" value="GH09064P"/>
    <property type="match status" value="1"/>
</dbReference>
<evidence type="ECO:0000256" key="3">
    <source>
        <dbReference type="PROSITE-ProRule" id="PRU00023"/>
    </source>
</evidence>
<evidence type="ECO:0000313" key="5">
    <source>
        <dbReference type="Proteomes" id="UP000036410"/>
    </source>
</evidence>
<sequence>MDNKEKAVKTYDLIKNGDTEQAKEILITDKTLLELITPFGTWLHVAARAGSLDMVKFLVEYGMDININEGVPKSAPIAHAASVGEFSIVQYLYDRGAMLDVSDSSRNPLFSAIYGGHLDIVKYLVQSGIDITVTYTGDTMKNMDAYEFAIERGQIEIAEYLKQKLNEKVQKRVLEDQ</sequence>
<proteinExistence type="predicted"/>
<evidence type="ECO:0000313" key="4">
    <source>
        <dbReference type="EMBL" id="AKP77679.1"/>
    </source>
</evidence>
<keyword evidence="2 3" id="KW-0040">ANK repeat</keyword>
<dbReference type="EMBL" id="CP010586">
    <property type="protein sequence ID" value="AKP77679.1"/>
    <property type="molecule type" value="Genomic_DNA"/>
</dbReference>
<name>A0A806TR32_PRIMG</name>
<dbReference type="PROSITE" id="PS50088">
    <property type="entry name" value="ANK_REPEAT"/>
    <property type="match status" value="3"/>
</dbReference>
<dbReference type="SUPFAM" id="SSF48403">
    <property type="entry name" value="Ankyrin repeat"/>
    <property type="match status" value="1"/>
</dbReference>
<evidence type="ECO:0000256" key="1">
    <source>
        <dbReference type="ARBA" id="ARBA00022737"/>
    </source>
</evidence>
<dbReference type="InterPro" id="IPR036770">
    <property type="entry name" value="Ankyrin_rpt-contain_sf"/>
</dbReference>
<dbReference type="RefSeq" id="WP_034269082.1">
    <property type="nucleotide sequence ID" value="NZ_CP010586.1"/>
</dbReference>
<dbReference type="SMART" id="SM00248">
    <property type="entry name" value="ANK"/>
    <property type="match status" value="4"/>
</dbReference>
<protein>
    <submittedName>
        <fullName evidence="4">Ankyrin repeat protein</fullName>
    </submittedName>
</protein>
<keyword evidence="1" id="KW-0677">Repeat</keyword>